<keyword evidence="10" id="KW-0234">DNA repair</keyword>
<dbReference type="NCBIfam" id="TIGR00633">
    <property type="entry name" value="xth"/>
    <property type="match status" value="1"/>
</dbReference>
<comment type="similarity">
    <text evidence="3 10">Belongs to the DNA repair enzymes AP/ExoA family.</text>
</comment>
<dbReference type="PROSITE" id="PS51435">
    <property type="entry name" value="AP_NUCLEASE_F1_4"/>
    <property type="match status" value="1"/>
</dbReference>
<feature type="compositionally biased region" description="Basic and acidic residues" evidence="11">
    <location>
        <begin position="102"/>
        <end position="113"/>
    </location>
</feature>
<evidence type="ECO:0000313" key="13">
    <source>
        <dbReference type="EMBL" id="JAG78747.1"/>
    </source>
</evidence>
<dbReference type="EMBL" id="GBYB01008981">
    <property type="protein sequence ID" value="JAG78748.1"/>
    <property type="molecule type" value="Transcribed_RNA"/>
</dbReference>
<dbReference type="InterPro" id="IPR005135">
    <property type="entry name" value="Endo/exonuclease/phosphatase"/>
</dbReference>
<keyword evidence="6 8" id="KW-0460">Magnesium</keyword>
<evidence type="ECO:0000256" key="10">
    <source>
        <dbReference type="RuleBase" id="RU362131"/>
    </source>
</evidence>
<dbReference type="EMBL" id="GBYB01008980">
    <property type="protein sequence ID" value="JAG78747.1"/>
    <property type="molecule type" value="Transcribed_RNA"/>
</dbReference>
<dbReference type="GO" id="GO:0008311">
    <property type="term" value="F:double-stranded DNA 3'-5' DNA exonuclease activity"/>
    <property type="evidence" value="ECO:0007669"/>
    <property type="project" value="UniProtKB-EC"/>
</dbReference>
<evidence type="ECO:0000256" key="6">
    <source>
        <dbReference type="ARBA" id="ARBA00022842"/>
    </source>
</evidence>
<feature type="domain" description="Endonuclease/exonuclease/phosphatase" evidence="12">
    <location>
        <begin position="372"/>
        <end position="612"/>
    </location>
</feature>
<dbReference type="AlphaFoldDB" id="A0A0C9RP94"/>
<keyword evidence="10" id="KW-0227">DNA damage</keyword>
<feature type="region of interest" description="Disordered" evidence="11">
    <location>
        <begin position="50"/>
        <end position="344"/>
    </location>
</feature>
<feature type="active site" description="Proton donor/acceptor" evidence="7">
    <location>
        <position position="514"/>
    </location>
</feature>
<comment type="catalytic activity">
    <reaction evidence="1">
        <text>Exonucleolytic cleavage in the 3'- to 5'-direction to yield nucleoside 5'-phosphates.</text>
        <dbReference type="EC" id="3.1.11.2"/>
    </reaction>
</comment>
<name>A0A0C9RP94_9HYME</name>
<dbReference type="PROSITE" id="PS00727">
    <property type="entry name" value="AP_NUCLEASE_F1_2"/>
    <property type="match status" value="1"/>
</dbReference>
<feature type="active site" description="Proton acceptor" evidence="7">
    <location>
        <position position="612"/>
    </location>
</feature>
<feature type="binding site" evidence="8">
    <location>
        <position position="375"/>
    </location>
    <ligand>
        <name>Mg(2+)</name>
        <dbReference type="ChEBI" id="CHEBI:18420"/>
        <label>1</label>
    </ligand>
</feature>
<organism evidence="14">
    <name type="scientific">Fopius arisanus</name>
    <dbReference type="NCBI Taxonomy" id="64838"/>
    <lineage>
        <taxon>Eukaryota</taxon>
        <taxon>Metazoa</taxon>
        <taxon>Ecdysozoa</taxon>
        <taxon>Arthropoda</taxon>
        <taxon>Hexapoda</taxon>
        <taxon>Insecta</taxon>
        <taxon>Pterygota</taxon>
        <taxon>Neoptera</taxon>
        <taxon>Endopterygota</taxon>
        <taxon>Hymenoptera</taxon>
        <taxon>Apocrita</taxon>
        <taxon>Ichneumonoidea</taxon>
        <taxon>Braconidae</taxon>
        <taxon>Opiinae</taxon>
        <taxon>Fopius</taxon>
    </lineage>
</organism>
<feature type="binding site" evidence="8">
    <location>
        <position position="403"/>
    </location>
    <ligand>
        <name>Mg(2+)</name>
        <dbReference type="ChEBI" id="CHEBI:18420"/>
        <label>1</label>
    </ligand>
</feature>
<dbReference type="EC" id="3.1.-.-" evidence="10"/>
<feature type="binding site" evidence="8">
    <location>
        <position position="612"/>
    </location>
    <ligand>
        <name>Mg(2+)</name>
        <dbReference type="ChEBI" id="CHEBI:18420"/>
        <label>1</label>
    </ligand>
</feature>
<feature type="site" description="Transition state stabilizer" evidence="9">
    <location>
        <position position="516"/>
    </location>
</feature>
<reference evidence="14" key="1">
    <citation type="submission" date="2015-01" db="EMBL/GenBank/DDBJ databases">
        <title>Transcriptome Assembly of Fopius arisanus.</title>
        <authorList>
            <person name="Geib S."/>
        </authorList>
    </citation>
    <scope>NUCLEOTIDE SEQUENCE</scope>
</reference>
<dbReference type="InterPro" id="IPR020848">
    <property type="entry name" value="AP_endonuclease_F1_CS"/>
</dbReference>
<dbReference type="GO" id="GO:0003677">
    <property type="term" value="F:DNA binding"/>
    <property type="evidence" value="ECO:0007669"/>
    <property type="project" value="InterPro"/>
</dbReference>
<comment type="cofactor">
    <cofactor evidence="2">
        <name>Mn(2+)</name>
        <dbReference type="ChEBI" id="CHEBI:29035"/>
    </cofactor>
</comment>
<dbReference type="InterPro" id="IPR020847">
    <property type="entry name" value="AP_endonuclease_F1_BS"/>
</dbReference>
<dbReference type="InterPro" id="IPR036691">
    <property type="entry name" value="Endo/exonu/phosph_ase_sf"/>
</dbReference>
<dbReference type="GO" id="GO:0008081">
    <property type="term" value="F:phosphoric diester hydrolase activity"/>
    <property type="evidence" value="ECO:0007669"/>
    <property type="project" value="TreeGrafter"/>
</dbReference>
<dbReference type="CDD" id="cd09087">
    <property type="entry name" value="Ape1-like_AP-endo"/>
    <property type="match status" value="1"/>
</dbReference>
<evidence type="ECO:0000256" key="1">
    <source>
        <dbReference type="ARBA" id="ARBA00000493"/>
    </source>
</evidence>
<accession>A0A0C9RP94</accession>
<dbReference type="NCBIfam" id="TIGR00195">
    <property type="entry name" value="exoDNase_III"/>
    <property type="match status" value="1"/>
</dbReference>
<gene>
    <name evidence="14" type="primary">Rrp1_0</name>
    <name evidence="13" type="synonym">Rrp1_1</name>
    <name evidence="13" type="ORF">g.20601</name>
    <name evidence="14" type="ORF">g.20609</name>
</gene>
<feature type="site" description="Important for catalytic activity" evidence="9">
    <location>
        <position position="586"/>
    </location>
</feature>
<dbReference type="Pfam" id="PF03372">
    <property type="entry name" value="Exo_endo_phos"/>
    <property type="match status" value="1"/>
</dbReference>
<sequence length="621" mass="69553">MGNSLASSRIISLIKIKSILPRLNWRLPNKLPDRVSRELVPVSKVTALIPYNMPPNRGRVTKAASKSKPEVENNSNDEGDSDAAEMAVDVKKSAAKGKKKPSPKENGNDEKVKPTRGRKKAEVQEDDQEVPEPPKASARGRKKAAPVEDTSEDIEPKKTIRKKKEAPKAVESEPEDEPPKKASRGRKKAEVIENGDQPEEPKSRGRKKAEAAEPPQESSEKKPSRGRKKNTNESSEEPEEPDKTEKPKRGKKGKLDAVEEALDDESEEKLPAKRGRKAAVKPPEDGEDDEEKPAKRGRKPKGKEIKEPKEKAPKSAKAKRDDTPDEDEEPSVKKSKTEEKKKINKTDTNLEEIDFGCDKTNAKGNKFNVKICSWNVGGIRSIGEKKGRDYCLREDADIIVMQETKCTEKDLPETWDLPGYKRYYSDSEKAGYAGVALFTKEEPLSVKVGLETSPCNDEGRIITAEFDGFYLVAVYVPNAGRGLVTLPKRLEWNTAFKNYVKELDEKKPVIICGDMNVAHEEIDLANPKTNTKHAGFTKEEREGMTDFLGAGFVDTFRKFYPDQTGAYTFWSYMGGARSRNVGWRLDYFIVSERIKDDICDNVMRSQVYGSDHCPIVLFANL</sequence>
<dbReference type="SUPFAM" id="SSF56219">
    <property type="entry name" value="DNase I-like"/>
    <property type="match status" value="1"/>
</dbReference>
<dbReference type="GO" id="GO:0005634">
    <property type="term" value="C:nucleus"/>
    <property type="evidence" value="ECO:0007669"/>
    <property type="project" value="TreeGrafter"/>
</dbReference>
<dbReference type="GO" id="GO:0003906">
    <property type="term" value="F:DNA-(apurinic or apyrimidinic site) endonuclease activity"/>
    <property type="evidence" value="ECO:0007669"/>
    <property type="project" value="TreeGrafter"/>
</dbReference>
<evidence type="ECO:0000256" key="9">
    <source>
        <dbReference type="PIRSR" id="PIRSR604808-3"/>
    </source>
</evidence>
<feature type="site" description="Interaction with DNA substrate" evidence="9">
    <location>
        <position position="612"/>
    </location>
</feature>
<comment type="cofactor">
    <cofactor evidence="8 10">
        <name>Mg(2+)</name>
        <dbReference type="ChEBI" id="CHEBI:18420"/>
    </cofactor>
    <cofactor evidence="8 10">
        <name>Mn(2+)</name>
        <dbReference type="ChEBI" id="CHEBI:29035"/>
    </cofactor>
    <text evidence="8 10">Probably binds two magnesium or manganese ions per subunit.</text>
</comment>
<feature type="compositionally biased region" description="Basic and acidic residues" evidence="11">
    <location>
        <begin position="199"/>
        <end position="211"/>
    </location>
</feature>
<dbReference type="InterPro" id="IPR004808">
    <property type="entry name" value="AP_endonuc_1"/>
</dbReference>
<keyword evidence="5" id="KW-0378">Hydrolase</keyword>
<feature type="binding site" evidence="8">
    <location>
        <position position="611"/>
    </location>
    <ligand>
        <name>Mg(2+)</name>
        <dbReference type="ChEBI" id="CHEBI:18420"/>
        <label>1</label>
    </ligand>
</feature>
<dbReference type="PROSITE" id="PS00726">
    <property type="entry name" value="AP_NUCLEASE_F1_1"/>
    <property type="match status" value="1"/>
</dbReference>
<feature type="binding site" evidence="8">
    <location>
        <position position="514"/>
    </location>
    <ligand>
        <name>Mg(2+)</name>
        <dbReference type="ChEBI" id="CHEBI:18420"/>
        <label>1</label>
    </ligand>
</feature>
<keyword evidence="4 8" id="KW-0479">Metal-binding</keyword>
<evidence type="ECO:0000256" key="5">
    <source>
        <dbReference type="ARBA" id="ARBA00022801"/>
    </source>
</evidence>
<proteinExistence type="inferred from homology"/>
<feature type="compositionally biased region" description="Basic and acidic residues" evidence="11">
    <location>
        <begin position="241"/>
        <end position="257"/>
    </location>
</feature>
<evidence type="ECO:0000256" key="11">
    <source>
        <dbReference type="SAM" id="MobiDB-lite"/>
    </source>
</evidence>
<evidence type="ECO:0000256" key="2">
    <source>
        <dbReference type="ARBA" id="ARBA00001936"/>
    </source>
</evidence>
<evidence type="ECO:0000313" key="14">
    <source>
        <dbReference type="EMBL" id="JAG78748.1"/>
    </source>
</evidence>
<evidence type="ECO:0000256" key="4">
    <source>
        <dbReference type="ARBA" id="ARBA00022723"/>
    </source>
</evidence>
<dbReference type="GO" id="GO:0046872">
    <property type="term" value="F:metal ion binding"/>
    <property type="evidence" value="ECO:0007669"/>
    <property type="project" value="UniProtKB-KW"/>
</dbReference>
<evidence type="ECO:0000256" key="8">
    <source>
        <dbReference type="PIRSR" id="PIRSR604808-2"/>
    </source>
</evidence>
<evidence type="ECO:0000256" key="3">
    <source>
        <dbReference type="ARBA" id="ARBA00007092"/>
    </source>
</evidence>
<feature type="binding site" evidence="8">
    <location>
        <position position="516"/>
    </location>
    <ligand>
        <name>Mg(2+)</name>
        <dbReference type="ChEBI" id="CHEBI:18420"/>
        <label>1</label>
    </ligand>
</feature>
<evidence type="ECO:0000256" key="7">
    <source>
        <dbReference type="PIRSR" id="PIRSR604808-1"/>
    </source>
</evidence>
<feature type="compositionally biased region" description="Acidic residues" evidence="11">
    <location>
        <begin position="258"/>
        <end position="267"/>
    </location>
</feature>
<dbReference type="PANTHER" id="PTHR22748:SF6">
    <property type="entry name" value="DNA-(APURINIC OR APYRIMIDINIC SITE) ENDONUCLEASE"/>
    <property type="match status" value="1"/>
</dbReference>
<dbReference type="PANTHER" id="PTHR22748">
    <property type="entry name" value="AP ENDONUCLEASE"/>
    <property type="match status" value="1"/>
</dbReference>
<evidence type="ECO:0000259" key="12">
    <source>
        <dbReference type="Pfam" id="PF03372"/>
    </source>
</evidence>
<protein>
    <recommendedName>
        <fullName evidence="10">DNA-(apurinic or apyrimidinic site) endonuclease</fullName>
        <ecNumber evidence="10">3.1.-.-</ecNumber>
    </recommendedName>
</protein>
<feature type="compositionally biased region" description="Basic and acidic residues" evidence="11">
    <location>
        <begin position="330"/>
        <end position="344"/>
    </location>
</feature>
<feature type="compositionally biased region" description="Basic and acidic residues" evidence="11">
    <location>
        <begin position="302"/>
        <end position="322"/>
    </location>
</feature>
<feature type="active site" evidence="7">
    <location>
        <position position="475"/>
    </location>
</feature>
<dbReference type="Gene3D" id="3.60.10.10">
    <property type="entry name" value="Endonuclease/exonuclease/phosphatase"/>
    <property type="match status" value="1"/>
</dbReference>
<keyword evidence="8" id="KW-0464">Manganese</keyword>
<dbReference type="GO" id="GO:0006284">
    <property type="term" value="P:base-excision repair"/>
    <property type="evidence" value="ECO:0007669"/>
    <property type="project" value="TreeGrafter"/>
</dbReference>